<name>A0ABQ8JFD4_DERPT</name>
<organism evidence="1 2">
    <name type="scientific">Dermatophagoides pteronyssinus</name>
    <name type="common">European house dust mite</name>
    <dbReference type="NCBI Taxonomy" id="6956"/>
    <lineage>
        <taxon>Eukaryota</taxon>
        <taxon>Metazoa</taxon>
        <taxon>Ecdysozoa</taxon>
        <taxon>Arthropoda</taxon>
        <taxon>Chelicerata</taxon>
        <taxon>Arachnida</taxon>
        <taxon>Acari</taxon>
        <taxon>Acariformes</taxon>
        <taxon>Sarcoptiformes</taxon>
        <taxon>Astigmata</taxon>
        <taxon>Psoroptidia</taxon>
        <taxon>Analgoidea</taxon>
        <taxon>Pyroglyphidae</taxon>
        <taxon>Dermatophagoidinae</taxon>
        <taxon>Dermatophagoides</taxon>
    </lineage>
</organism>
<reference evidence="1 2" key="2">
    <citation type="journal article" date="2022" name="Mol. Biol. Evol.">
        <title>Comparative Genomics Reveals Insights into the Divergent Evolution of Astigmatic Mites and Household Pest Adaptations.</title>
        <authorList>
            <person name="Xiong Q."/>
            <person name="Wan A.T."/>
            <person name="Liu X."/>
            <person name="Fung C.S."/>
            <person name="Xiao X."/>
            <person name="Malainual N."/>
            <person name="Hou J."/>
            <person name="Wang L."/>
            <person name="Wang M."/>
            <person name="Yang K.Y."/>
            <person name="Cui Y."/>
            <person name="Leung E.L."/>
            <person name="Nong W."/>
            <person name="Shin S.K."/>
            <person name="Au S.W."/>
            <person name="Jeong K.Y."/>
            <person name="Chew F.T."/>
            <person name="Hui J.H."/>
            <person name="Leung T.F."/>
            <person name="Tungtrongchitr A."/>
            <person name="Zhong N."/>
            <person name="Liu Z."/>
            <person name="Tsui S.K."/>
        </authorList>
    </citation>
    <scope>NUCLEOTIDE SEQUENCE [LARGE SCALE GENOMIC DNA]</scope>
    <source>
        <strain evidence="1">Derp</strain>
    </source>
</reference>
<evidence type="ECO:0000313" key="1">
    <source>
        <dbReference type="EMBL" id="KAH9421143.1"/>
    </source>
</evidence>
<gene>
    <name evidence="1" type="ORF">DERP_010083</name>
</gene>
<keyword evidence="2" id="KW-1185">Reference proteome</keyword>
<protein>
    <submittedName>
        <fullName evidence="1">Uncharacterized protein</fullName>
    </submittedName>
</protein>
<proteinExistence type="predicted"/>
<sequence>MNEKIIGNHYYDYYDYYKVPDKEEILTALVHTHYRHLLIIDENSISFLNVGNLDQKMSLNETFLIHV</sequence>
<evidence type="ECO:0000313" key="2">
    <source>
        <dbReference type="Proteomes" id="UP000887458"/>
    </source>
</evidence>
<reference evidence="1 2" key="1">
    <citation type="journal article" date="2018" name="J. Allergy Clin. Immunol.">
        <title>High-quality assembly of Dermatophagoides pteronyssinus genome and transcriptome reveals a wide range of novel allergens.</title>
        <authorList>
            <person name="Liu X.Y."/>
            <person name="Yang K.Y."/>
            <person name="Wang M.Q."/>
            <person name="Kwok J.S."/>
            <person name="Zeng X."/>
            <person name="Yang Z."/>
            <person name="Xiao X.J."/>
            <person name="Lau C.P."/>
            <person name="Li Y."/>
            <person name="Huang Z.M."/>
            <person name="Ba J.G."/>
            <person name="Yim A.K."/>
            <person name="Ouyang C.Y."/>
            <person name="Ngai S.M."/>
            <person name="Chan T.F."/>
            <person name="Leung E.L."/>
            <person name="Liu L."/>
            <person name="Liu Z.G."/>
            <person name="Tsui S.K."/>
        </authorList>
    </citation>
    <scope>NUCLEOTIDE SEQUENCE [LARGE SCALE GENOMIC DNA]</scope>
    <source>
        <strain evidence="1">Derp</strain>
    </source>
</reference>
<dbReference type="Proteomes" id="UP000887458">
    <property type="component" value="Unassembled WGS sequence"/>
</dbReference>
<dbReference type="EMBL" id="NJHN03000046">
    <property type="protein sequence ID" value="KAH9421143.1"/>
    <property type="molecule type" value="Genomic_DNA"/>
</dbReference>
<comment type="caution">
    <text evidence="1">The sequence shown here is derived from an EMBL/GenBank/DDBJ whole genome shotgun (WGS) entry which is preliminary data.</text>
</comment>
<accession>A0ABQ8JFD4</accession>